<reference evidence="2" key="1">
    <citation type="journal article" date="2023" name="Nat. Plants">
        <title>Single-cell RNA sequencing provides a high-resolution roadmap for understanding the multicellular compartmentation of specialized metabolism.</title>
        <authorList>
            <person name="Sun S."/>
            <person name="Shen X."/>
            <person name="Li Y."/>
            <person name="Li Y."/>
            <person name="Wang S."/>
            <person name="Li R."/>
            <person name="Zhang H."/>
            <person name="Shen G."/>
            <person name="Guo B."/>
            <person name="Wei J."/>
            <person name="Xu J."/>
            <person name="St-Pierre B."/>
            <person name="Chen S."/>
            <person name="Sun C."/>
        </authorList>
    </citation>
    <scope>NUCLEOTIDE SEQUENCE [LARGE SCALE GENOMIC DNA]</scope>
</reference>
<keyword evidence="2" id="KW-1185">Reference proteome</keyword>
<gene>
    <name evidence="1" type="ORF">M9H77_05735</name>
</gene>
<proteinExistence type="predicted"/>
<accession>A0ACC0CI26</accession>
<comment type="caution">
    <text evidence="1">The sequence shown here is derived from an EMBL/GenBank/DDBJ whole genome shotgun (WGS) entry which is preliminary data.</text>
</comment>
<organism evidence="1 2">
    <name type="scientific">Catharanthus roseus</name>
    <name type="common">Madagascar periwinkle</name>
    <name type="synonym">Vinca rosea</name>
    <dbReference type="NCBI Taxonomy" id="4058"/>
    <lineage>
        <taxon>Eukaryota</taxon>
        <taxon>Viridiplantae</taxon>
        <taxon>Streptophyta</taxon>
        <taxon>Embryophyta</taxon>
        <taxon>Tracheophyta</taxon>
        <taxon>Spermatophyta</taxon>
        <taxon>Magnoliopsida</taxon>
        <taxon>eudicotyledons</taxon>
        <taxon>Gunneridae</taxon>
        <taxon>Pentapetalae</taxon>
        <taxon>asterids</taxon>
        <taxon>lamiids</taxon>
        <taxon>Gentianales</taxon>
        <taxon>Apocynaceae</taxon>
        <taxon>Rauvolfioideae</taxon>
        <taxon>Vinceae</taxon>
        <taxon>Catharanthinae</taxon>
        <taxon>Catharanthus</taxon>
    </lineage>
</organism>
<evidence type="ECO:0000313" key="2">
    <source>
        <dbReference type="Proteomes" id="UP001060085"/>
    </source>
</evidence>
<evidence type="ECO:0000313" key="1">
    <source>
        <dbReference type="EMBL" id="KAI5684507.1"/>
    </source>
</evidence>
<name>A0ACC0CI26_CATRO</name>
<dbReference type="EMBL" id="CM044701">
    <property type="protein sequence ID" value="KAI5684507.1"/>
    <property type="molecule type" value="Genomic_DNA"/>
</dbReference>
<protein>
    <submittedName>
        <fullName evidence="1">Uncharacterized protein</fullName>
    </submittedName>
</protein>
<dbReference type="Proteomes" id="UP001060085">
    <property type="component" value="Linkage Group LG01"/>
</dbReference>
<sequence length="357" mass="41208">MVSIFRSKAEQIQLQNPIFDALYCEEEHFDEDFDEGFGSAFQEENETHKKHFALLENDLVWEEDELLTLLSKEKENYFEPNNNIVSDGPLMVARKDAVKWMLRVVAHYDFSPKTAVLAINYYDRFIKTICFQRDKPWMSQLAAVACLSIAAKIEEVQVPLLLDLQVKDSKFMFEAKTIKRMELLVLSTSQWKMKLVTPLSFFDHIVRRFRLMTNLNWEVLNSCEQLLLSIITDSRLLRYLPSVIATATMLSVIKDFDPCEVMQYQNQVIDALKVSKEKVNECYKLIMEVIDDQGLDHYQQGLKRKLDSIPSSPNGVIDAYFSCDSSNDSWDVAISLTTSSSSSSKPLFKKSRVEKIS</sequence>